<evidence type="ECO:0000313" key="10">
    <source>
        <dbReference type="EMBL" id="GCE30989.1"/>
    </source>
</evidence>
<dbReference type="EC" id="2.7.13.3" evidence="2"/>
<feature type="domain" description="PAS" evidence="8">
    <location>
        <begin position="283"/>
        <end position="353"/>
    </location>
</feature>
<comment type="catalytic activity">
    <reaction evidence="1">
        <text>ATP + protein L-histidine = ADP + protein N-phospho-L-histidine.</text>
        <dbReference type="EC" id="2.7.13.3"/>
    </reaction>
</comment>
<dbReference type="InterPro" id="IPR036097">
    <property type="entry name" value="HisK_dim/P_sf"/>
</dbReference>
<dbReference type="SUPFAM" id="SSF55785">
    <property type="entry name" value="PYP-like sensor domain (PAS domain)"/>
    <property type="match status" value="4"/>
</dbReference>
<dbReference type="Gene3D" id="3.30.565.10">
    <property type="entry name" value="Histidine kinase-like ATPase, C-terminal domain"/>
    <property type="match status" value="1"/>
</dbReference>
<dbReference type="InterPro" id="IPR013655">
    <property type="entry name" value="PAS_fold_3"/>
</dbReference>
<gene>
    <name evidence="10" type="ORF">KDA_64730</name>
</gene>
<keyword evidence="4" id="KW-0808">Transferase</keyword>
<dbReference type="InterPro" id="IPR000014">
    <property type="entry name" value="PAS"/>
</dbReference>
<evidence type="ECO:0000259" key="8">
    <source>
        <dbReference type="PROSITE" id="PS50112"/>
    </source>
</evidence>
<evidence type="ECO:0000256" key="6">
    <source>
        <dbReference type="ARBA" id="ARBA00023012"/>
    </source>
</evidence>
<sequence length="762" mass="86559">MRVEVKPVESDHLAFSRHDQVAEEQQMYLQADNISLFLALAQDSAAVFWLLTSDGHFENTYTHSWKNFTGQEDGCYAGPDWLQSIHPLDRIETHAAFLQSVASHHSTETECHLHRHDGSYPLLRLRYIPVPKTDGSIAQVIVLGQEISDNERRKMGEEQMHLALAAANIGLCDWDIRIDVLTLTDQCKMLFGFSTHETVSYEQLMAAVHPDDLTQRDQAIQEALVAKSEYSVDYRIIHPNQTTHWLTVRGRWLYDGQGFPVRMIAAVMDITALKRAEAQQSQAASKLTTVLESISDAFFMIDTQWRYTYANSHAEELLGKKLPDLIGQHIEEVTPTFADSFFHLKFQQAFKTQQAQHFEAFSLPQKKWFELHAYPSSEGLSVYYQDITERKRVDRALRESEMKFRRFVESNIIGVLVVDIYGNIYEANQAYLSITGYTNEEITAGKLQWTAMTVPDSLPRQAQAIEEFLATGVSKPFELTIHNKENKPVPIMMAIAQLKSSSTLGVAIVLDISARKEVEQQKDVFLSIASHELRTPLTVIKGSLQLIQRRMKRMASLPEAHSPAIKTAQNKNAEDLAHALHQIDAQSRLVNDLLDVTRITVDKLELKMQRFDLVKLIHDTVDDLRSTTPTRSLKLLVSPKKSLYVVADPDRIAQVISNYVTNAIKYSDPERPIRIGMHYNEDVARVWVQDKGPGLSEDARKQIWKRFYQLKESSTSSDNKQGLGLGLYICQTIIQQHHGEVGVDSIPGKGSTFWFTLPLKAE</sequence>
<dbReference type="CDD" id="cd00082">
    <property type="entry name" value="HisKA"/>
    <property type="match status" value="1"/>
</dbReference>
<feature type="domain" description="Histidine kinase" evidence="7">
    <location>
        <begin position="528"/>
        <end position="761"/>
    </location>
</feature>
<evidence type="ECO:0000256" key="5">
    <source>
        <dbReference type="ARBA" id="ARBA00022777"/>
    </source>
</evidence>
<feature type="domain" description="PAS" evidence="8">
    <location>
        <begin position="400"/>
        <end position="472"/>
    </location>
</feature>
<keyword evidence="5" id="KW-0418">Kinase</keyword>
<dbReference type="InterPro" id="IPR035965">
    <property type="entry name" value="PAS-like_dom_sf"/>
</dbReference>
<dbReference type="Gene3D" id="3.30.450.20">
    <property type="entry name" value="PAS domain"/>
    <property type="match status" value="4"/>
</dbReference>
<evidence type="ECO:0000256" key="4">
    <source>
        <dbReference type="ARBA" id="ARBA00022679"/>
    </source>
</evidence>
<dbReference type="CDD" id="cd00130">
    <property type="entry name" value="PAS"/>
    <property type="match status" value="3"/>
</dbReference>
<dbReference type="Pfam" id="PF08447">
    <property type="entry name" value="PAS_3"/>
    <property type="match status" value="2"/>
</dbReference>
<keyword evidence="11" id="KW-1185">Reference proteome</keyword>
<dbReference type="PANTHER" id="PTHR43304:SF1">
    <property type="entry name" value="PAC DOMAIN-CONTAINING PROTEIN"/>
    <property type="match status" value="1"/>
</dbReference>
<reference evidence="11" key="1">
    <citation type="submission" date="2018-12" db="EMBL/GenBank/DDBJ databases">
        <title>Tengunoibacter tsumagoiensis gen. nov., sp. nov., Dictyobacter kobayashii sp. nov., D. alpinus sp. nov., and D. joshuensis sp. nov. and description of Dictyobacteraceae fam. nov. within the order Ktedonobacterales isolated from Tengu-no-mugimeshi.</title>
        <authorList>
            <person name="Wang C.M."/>
            <person name="Zheng Y."/>
            <person name="Sakai Y."/>
            <person name="Toyoda A."/>
            <person name="Minakuchi Y."/>
            <person name="Abe K."/>
            <person name="Yokota A."/>
            <person name="Yabe S."/>
        </authorList>
    </citation>
    <scope>NUCLEOTIDE SEQUENCE [LARGE SCALE GENOMIC DNA]</scope>
    <source>
        <strain evidence="11">Uno16</strain>
    </source>
</reference>
<dbReference type="SUPFAM" id="SSF47384">
    <property type="entry name" value="Homodimeric domain of signal transducing histidine kinase"/>
    <property type="match status" value="1"/>
</dbReference>
<dbReference type="InterPro" id="IPR036890">
    <property type="entry name" value="HATPase_C_sf"/>
</dbReference>
<dbReference type="PROSITE" id="PS50109">
    <property type="entry name" value="HIS_KIN"/>
    <property type="match status" value="1"/>
</dbReference>
<dbReference type="SMART" id="SM00387">
    <property type="entry name" value="HATPase_c"/>
    <property type="match status" value="1"/>
</dbReference>
<evidence type="ECO:0000256" key="2">
    <source>
        <dbReference type="ARBA" id="ARBA00012438"/>
    </source>
</evidence>
<dbReference type="PROSITE" id="PS50112">
    <property type="entry name" value="PAS"/>
    <property type="match status" value="3"/>
</dbReference>
<dbReference type="InterPro" id="IPR003594">
    <property type="entry name" value="HATPase_dom"/>
</dbReference>
<dbReference type="SMART" id="SM00086">
    <property type="entry name" value="PAC"/>
    <property type="match status" value="2"/>
</dbReference>
<dbReference type="InterPro" id="IPR004358">
    <property type="entry name" value="Sig_transdc_His_kin-like_C"/>
</dbReference>
<evidence type="ECO:0000256" key="3">
    <source>
        <dbReference type="ARBA" id="ARBA00022553"/>
    </source>
</evidence>
<dbReference type="Gene3D" id="2.10.70.100">
    <property type="match status" value="1"/>
</dbReference>
<organism evidence="10 11">
    <name type="scientific">Dictyobacter alpinus</name>
    <dbReference type="NCBI Taxonomy" id="2014873"/>
    <lineage>
        <taxon>Bacteria</taxon>
        <taxon>Bacillati</taxon>
        <taxon>Chloroflexota</taxon>
        <taxon>Ktedonobacteria</taxon>
        <taxon>Ktedonobacterales</taxon>
        <taxon>Dictyobacteraceae</taxon>
        <taxon>Dictyobacter</taxon>
    </lineage>
</organism>
<protein>
    <recommendedName>
        <fullName evidence="2">histidine kinase</fullName>
        <ecNumber evidence="2">2.7.13.3</ecNumber>
    </recommendedName>
</protein>
<feature type="domain" description="PAC" evidence="9">
    <location>
        <begin position="230"/>
        <end position="282"/>
    </location>
</feature>
<dbReference type="Proteomes" id="UP000287171">
    <property type="component" value="Unassembled WGS sequence"/>
</dbReference>
<dbReference type="InterPro" id="IPR001610">
    <property type="entry name" value="PAC"/>
</dbReference>
<dbReference type="Pfam" id="PF00512">
    <property type="entry name" value="HisKA"/>
    <property type="match status" value="1"/>
</dbReference>
<dbReference type="Pfam" id="PF08448">
    <property type="entry name" value="PAS_4"/>
    <property type="match status" value="1"/>
</dbReference>
<dbReference type="GO" id="GO:0000155">
    <property type="term" value="F:phosphorelay sensor kinase activity"/>
    <property type="evidence" value="ECO:0007669"/>
    <property type="project" value="InterPro"/>
</dbReference>
<dbReference type="AlphaFoldDB" id="A0A402BI18"/>
<evidence type="ECO:0000313" key="11">
    <source>
        <dbReference type="Proteomes" id="UP000287171"/>
    </source>
</evidence>
<evidence type="ECO:0000259" key="9">
    <source>
        <dbReference type="PROSITE" id="PS50113"/>
    </source>
</evidence>
<dbReference type="Pfam" id="PF02518">
    <property type="entry name" value="HATPase_c"/>
    <property type="match status" value="1"/>
</dbReference>
<dbReference type="PANTHER" id="PTHR43304">
    <property type="entry name" value="PHYTOCHROME-LIKE PROTEIN CPH1"/>
    <property type="match status" value="1"/>
</dbReference>
<evidence type="ECO:0000256" key="1">
    <source>
        <dbReference type="ARBA" id="ARBA00000085"/>
    </source>
</evidence>
<dbReference type="InterPro" id="IPR000700">
    <property type="entry name" value="PAS-assoc_C"/>
</dbReference>
<dbReference type="PROSITE" id="PS50113">
    <property type="entry name" value="PAC"/>
    <property type="match status" value="1"/>
</dbReference>
<dbReference type="SMART" id="SM00091">
    <property type="entry name" value="PAS"/>
    <property type="match status" value="4"/>
</dbReference>
<dbReference type="Pfam" id="PF13426">
    <property type="entry name" value="PAS_9"/>
    <property type="match status" value="1"/>
</dbReference>
<dbReference type="InterPro" id="IPR005467">
    <property type="entry name" value="His_kinase_dom"/>
</dbReference>
<dbReference type="InterPro" id="IPR013656">
    <property type="entry name" value="PAS_4"/>
</dbReference>
<dbReference type="FunFam" id="3.30.565.10:FF:000006">
    <property type="entry name" value="Sensor histidine kinase WalK"/>
    <property type="match status" value="1"/>
</dbReference>
<dbReference type="InterPro" id="IPR052162">
    <property type="entry name" value="Sensor_kinase/Photoreceptor"/>
</dbReference>
<dbReference type="CDD" id="cd00075">
    <property type="entry name" value="HATPase"/>
    <property type="match status" value="1"/>
</dbReference>
<comment type="caution">
    <text evidence="10">The sequence shown here is derived from an EMBL/GenBank/DDBJ whole genome shotgun (WGS) entry which is preliminary data.</text>
</comment>
<name>A0A402BI18_9CHLR</name>
<dbReference type="EMBL" id="BIFT01000002">
    <property type="protein sequence ID" value="GCE30989.1"/>
    <property type="molecule type" value="Genomic_DNA"/>
</dbReference>
<dbReference type="PRINTS" id="PR00344">
    <property type="entry name" value="BCTRLSENSOR"/>
</dbReference>
<dbReference type="Gene3D" id="1.10.287.130">
    <property type="match status" value="1"/>
</dbReference>
<dbReference type="SUPFAM" id="SSF55874">
    <property type="entry name" value="ATPase domain of HSP90 chaperone/DNA topoisomerase II/histidine kinase"/>
    <property type="match status" value="1"/>
</dbReference>
<proteinExistence type="predicted"/>
<keyword evidence="6" id="KW-0902">Two-component regulatory system</keyword>
<keyword evidence="3" id="KW-0597">Phosphoprotein</keyword>
<dbReference type="InterPro" id="IPR003661">
    <property type="entry name" value="HisK_dim/P_dom"/>
</dbReference>
<accession>A0A402BI18</accession>
<evidence type="ECO:0000259" key="7">
    <source>
        <dbReference type="PROSITE" id="PS50109"/>
    </source>
</evidence>
<dbReference type="SMART" id="SM00388">
    <property type="entry name" value="HisKA"/>
    <property type="match status" value="1"/>
</dbReference>
<dbReference type="NCBIfam" id="TIGR00229">
    <property type="entry name" value="sensory_box"/>
    <property type="match status" value="3"/>
</dbReference>
<feature type="domain" description="PAS" evidence="8">
    <location>
        <begin position="156"/>
        <end position="227"/>
    </location>
</feature>